<dbReference type="InterPro" id="IPR051697">
    <property type="entry name" value="Patched_domain-protein"/>
</dbReference>
<protein>
    <submittedName>
        <fullName evidence="4">Uncharacterized protein</fullName>
    </submittedName>
</protein>
<dbReference type="GO" id="GO:0018996">
    <property type="term" value="P:molting cycle, collagen and cuticulin-based cuticle"/>
    <property type="evidence" value="ECO:0007669"/>
    <property type="project" value="TreeGrafter"/>
</dbReference>
<feature type="region of interest" description="Disordered" evidence="1">
    <location>
        <begin position="232"/>
        <end position="268"/>
    </location>
</feature>
<evidence type="ECO:0000313" key="4">
    <source>
        <dbReference type="WBParaSite" id="scf7180000419548.g3932"/>
    </source>
</evidence>
<feature type="transmembrane region" description="Helical" evidence="2">
    <location>
        <begin position="12"/>
        <end position="32"/>
    </location>
</feature>
<dbReference type="PANTHER" id="PTHR10796:SF112">
    <property type="entry name" value="PATCHED-RELATED PROTEIN 18"/>
    <property type="match status" value="1"/>
</dbReference>
<evidence type="ECO:0000256" key="1">
    <source>
        <dbReference type="SAM" id="MobiDB-lite"/>
    </source>
</evidence>
<proteinExistence type="predicted"/>
<keyword evidence="2" id="KW-1133">Transmembrane helix</keyword>
<dbReference type="GO" id="GO:0030659">
    <property type="term" value="C:cytoplasmic vesicle membrane"/>
    <property type="evidence" value="ECO:0007669"/>
    <property type="project" value="TreeGrafter"/>
</dbReference>
<keyword evidence="2" id="KW-0812">Transmembrane</keyword>
<dbReference type="GO" id="GO:0006897">
    <property type="term" value="P:endocytosis"/>
    <property type="evidence" value="ECO:0007669"/>
    <property type="project" value="TreeGrafter"/>
</dbReference>
<dbReference type="SUPFAM" id="SSF82866">
    <property type="entry name" value="Multidrug efflux transporter AcrB transmembrane domain"/>
    <property type="match status" value="1"/>
</dbReference>
<evidence type="ECO:0000256" key="2">
    <source>
        <dbReference type="SAM" id="Phobius"/>
    </source>
</evidence>
<accession>A0A915NQS6</accession>
<evidence type="ECO:0000313" key="3">
    <source>
        <dbReference type="Proteomes" id="UP000887560"/>
    </source>
</evidence>
<dbReference type="PANTHER" id="PTHR10796">
    <property type="entry name" value="PATCHED-RELATED"/>
    <property type="match status" value="1"/>
</dbReference>
<keyword evidence="3" id="KW-1185">Reference proteome</keyword>
<dbReference type="Gene3D" id="1.20.1640.10">
    <property type="entry name" value="Multidrug efflux transporter AcrB transmembrane domain"/>
    <property type="match status" value="1"/>
</dbReference>
<name>A0A915NQS6_9BILA</name>
<organism evidence="3 4">
    <name type="scientific">Meloidogyne floridensis</name>
    <dbReference type="NCBI Taxonomy" id="298350"/>
    <lineage>
        <taxon>Eukaryota</taxon>
        <taxon>Metazoa</taxon>
        <taxon>Ecdysozoa</taxon>
        <taxon>Nematoda</taxon>
        <taxon>Chromadorea</taxon>
        <taxon>Rhabditida</taxon>
        <taxon>Tylenchina</taxon>
        <taxon>Tylenchomorpha</taxon>
        <taxon>Tylenchoidea</taxon>
        <taxon>Meloidogynidae</taxon>
        <taxon>Meloidogyninae</taxon>
        <taxon>Meloidogyne</taxon>
    </lineage>
</organism>
<feature type="transmembrane region" description="Helical" evidence="2">
    <location>
        <begin position="92"/>
        <end position="118"/>
    </location>
</feature>
<feature type="compositionally biased region" description="Basic and acidic residues" evidence="1">
    <location>
        <begin position="250"/>
        <end position="268"/>
    </location>
</feature>
<dbReference type="GO" id="GO:0005886">
    <property type="term" value="C:plasma membrane"/>
    <property type="evidence" value="ECO:0007669"/>
    <property type="project" value="TreeGrafter"/>
</dbReference>
<dbReference type="WBParaSite" id="scf7180000419548.g3932">
    <property type="protein sequence ID" value="scf7180000419548.g3932"/>
    <property type="gene ID" value="scf7180000419548.g3932"/>
</dbReference>
<keyword evidence="2" id="KW-0472">Membrane</keyword>
<dbReference type="Proteomes" id="UP000887560">
    <property type="component" value="Unplaced"/>
</dbReference>
<feature type="transmembrane region" description="Helical" evidence="2">
    <location>
        <begin position="124"/>
        <end position="147"/>
    </location>
</feature>
<feature type="transmembrane region" description="Helical" evidence="2">
    <location>
        <begin position="38"/>
        <end position="61"/>
    </location>
</feature>
<dbReference type="AlphaFoldDB" id="A0A915NQS6"/>
<sequence>MYADQLLSIPPVTMQTVGFALLCMTIVLVLFTPSLSTILPGTAAVLSINIGVFGLLFYWSLSVDFVAHISFHYYKGEIEDCRERLVHALRSIAWPMLQAALSTVLSLLVLVLVHAYMVQVFVKVIVLVISLGLFHGLVVLPIVYAAIPFKKSKKCQIVNSSYLSSVTKNNSETKILSTNTSRTESIKSANTQQKICFKDAFKNIGNNGETILPTSSQNKILPIKIAIGLSPENERKTYQNSKSLESPNEGMRESMDEKNSFEKRINER</sequence>
<reference evidence="4" key="1">
    <citation type="submission" date="2022-11" db="UniProtKB">
        <authorList>
            <consortium name="WormBaseParasite"/>
        </authorList>
    </citation>
    <scope>IDENTIFICATION</scope>
</reference>